<dbReference type="GO" id="GO:0005975">
    <property type="term" value="P:carbohydrate metabolic process"/>
    <property type="evidence" value="ECO:0007669"/>
    <property type="project" value="InterPro"/>
</dbReference>
<dbReference type="InterPro" id="IPR051398">
    <property type="entry name" value="Polysacch_Deacetylase"/>
</dbReference>
<proteinExistence type="predicted"/>
<evidence type="ECO:0000256" key="3">
    <source>
        <dbReference type="SAM" id="SignalP"/>
    </source>
</evidence>
<dbReference type="Pfam" id="PF01522">
    <property type="entry name" value="Polysacc_deac_1"/>
    <property type="match status" value="1"/>
</dbReference>
<dbReference type="SUPFAM" id="SSF88713">
    <property type="entry name" value="Glycoside hydrolase/deacetylase"/>
    <property type="match status" value="1"/>
</dbReference>
<keyword evidence="2 3" id="KW-0732">Signal</keyword>
<dbReference type="InterPro" id="IPR011330">
    <property type="entry name" value="Glyco_hydro/deAcase_b/a-brl"/>
</dbReference>
<keyword evidence="6" id="KW-1185">Reference proteome</keyword>
<evidence type="ECO:0000256" key="1">
    <source>
        <dbReference type="ARBA" id="ARBA00004613"/>
    </source>
</evidence>
<feature type="chain" id="PRO_5039675420" evidence="3">
    <location>
        <begin position="18"/>
        <end position="392"/>
    </location>
</feature>
<dbReference type="GO" id="GO:0005576">
    <property type="term" value="C:extracellular region"/>
    <property type="evidence" value="ECO:0007669"/>
    <property type="project" value="UniProtKB-SubCell"/>
</dbReference>
<dbReference type="GO" id="GO:0016810">
    <property type="term" value="F:hydrolase activity, acting on carbon-nitrogen (but not peptide) bonds"/>
    <property type="evidence" value="ECO:0007669"/>
    <property type="project" value="InterPro"/>
</dbReference>
<name>A0A926KNQ8_9BACL</name>
<dbReference type="InterPro" id="IPR002509">
    <property type="entry name" value="NODB_dom"/>
</dbReference>
<comment type="caution">
    <text evidence="5">The sequence shown here is derived from an EMBL/GenBank/DDBJ whole genome shotgun (WGS) entry which is preliminary data.</text>
</comment>
<evidence type="ECO:0000259" key="4">
    <source>
        <dbReference type="Pfam" id="PF01522"/>
    </source>
</evidence>
<comment type="subcellular location">
    <subcellularLocation>
        <location evidence="1">Secreted</location>
    </subcellularLocation>
</comment>
<sequence length="392" mass="43958">MAAILCIAGSAAFLLPAGQNLHPAWQEQAQATAHPTSEHDIQPAVQPFTQPTANLILTPSPVPTPQPSAPGVEQLVPYNGPVEHIFFHPLIVYPELAFDGDSMSKGYHDWFVTIKEFRGILDSLYSKNYMLIDIHTLYEASTEDNHTVVKPKELRLPPGKKPVVLSIDDLNYYTYMKENGNAYRLVLDDDGEVATYSVTPDGKELVSRDNEIIPILDDFIEKHPDFSFQRAKGVIALTGYEGVLGYRTDQLYSADYAREKEKAMAVIERLKATGWSFASHGYGHLDAAKVSLDRFKKDTERWKKEVESLTGPTSVYIYPYGSSLPAKDAKYQFLLQSGFQMICAVGPAPYLQFTGNSVMMDRRHIDGIGLHDQRIRLLPLFDSKDIWDDVRG</sequence>
<dbReference type="Proteomes" id="UP000650466">
    <property type="component" value="Unassembled WGS sequence"/>
</dbReference>
<protein>
    <submittedName>
        <fullName evidence="5">Polysaccharide deacetylase family protein</fullName>
    </submittedName>
</protein>
<reference evidence="5" key="1">
    <citation type="submission" date="2020-09" db="EMBL/GenBank/DDBJ databases">
        <title>Draft Genome Sequence of Paenibacillus sp. WST5.</title>
        <authorList>
            <person name="Bao Z."/>
        </authorList>
    </citation>
    <scope>NUCLEOTIDE SEQUENCE</scope>
    <source>
        <strain evidence="5">WST5</strain>
    </source>
</reference>
<dbReference type="PANTHER" id="PTHR34216">
    <property type="match status" value="1"/>
</dbReference>
<feature type="signal peptide" evidence="3">
    <location>
        <begin position="1"/>
        <end position="17"/>
    </location>
</feature>
<evidence type="ECO:0000313" key="5">
    <source>
        <dbReference type="EMBL" id="MBD0379598.1"/>
    </source>
</evidence>
<organism evidence="5 6">
    <name type="scientific">Paenibacillus sedimenti</name>
    <dbReference type="NCBI Taxonomy" id="2770274"/>
    <lineage>
        <taxon>Bacteria</taxon>
        <taxon>Bacillati</taxon>
        <taxon>Bacillota</taxon>
        <taxon>Bacilli</taxon>
        <taxon>Bacillales</taxon>
        <taxon>Paenibacillaceae</taxon>
        <taxon>Paenibacillus</taxon>
    </lineage>
</organism>
<dbReference type="AlphaFoldDB" id="A0A926KNQ8"/>
<dbReference type="PANTHER" id="PTHR34216:SF3">
    <property type="entry name" value="POLY-BETA-1,6-N-ACETYL-D-GLUCOSAMINE N-DEACETYLASE"/>
    <property type="match status" value="1"/>
</dbReference>
<dbReference type="Gene3D" id="3.20.20.370">
    <property type="entry name" value="Glycoside hydrolase/deacetylase"/>
    <property type="match status" value="1"/>
</dbReference>
<dbReference type="EMBL" id="JACVVD010000002">
    <property type="protein sequence ID" value="MBD0379598.1"/>
    <property type="molecule type" value="Genomic_DNA"/>
</dbReference>
<evidence type="ECO:0000313" key="6">
    <source>
        <dbReference type="Proteomes" id="UP000650466"/>
    </source>
</evidence>
<evidence type="ECO:0000256" key="2">
    <source>
        <dbReference type="ARBA" id="ARBA00022729"/>
    </source>
</evidence>
<feature type="domain" description="NodB homology" evidence="4">
    <location>
        <begin position="261"/>
        <end position="323"/>
    </location>
</feature>
<gene>
    <name evidence="5" type="ORF">ICC18_05675</name>
</gene>
<accession>A0A926KNQ8</accession>